<keyword evidence="4" id="KW-0378">Hydrolase</keyword>
<accession>A0A4R5DRU4</accession>
<dbReference type="PANTHER" id="PTHR22600:SF57">
    <property type="entry name" value="BETA-N-ACETYLHEXOSAMINIDASE"/>
    <property type="match status" value="1"/>
</dbReference>
<name>A0A4R5DRU4_9ACTN</name>
<dbReference type="Gene3D" id="3.30.379.10">
    <property type="entry name" value="Chitobiase/beta-hexosaminidase domain 2-like"/>
    <property type="match status" value="1"/>
</dbReference>
<evidence type="ECO:0000259" key="7">
    <source>
        <dbReference type="Pfam" id="PF02838"/>
    </source>
</evidence>
<dbReference type="Gene3D" id="3.20.20.80">
    <property type="entry name" value="Glycosidases"/>
    <property type="match status" value="1"/>
</dbReference>
<evidence type="ECO:0000313" key="9">
    <source>
        <dbReference type="Proteomes" id="UP000294739"/>
    </source>
</evidence>
<sequence length="668" mass="72886">MAPHPVLIPQPRRLEWGDSPLQVGRLVLADVPDALAAFRTHLERLLEQVGTGGEPEVPVTLHRTTTEPEGYELDVDADGVHVRAGDPHGALHAARTLVDLWDGGGTDGLPRVRIADHPTYRRRGLFAESFAGTDLMDAADWRAFIDRAGQLKLNTVGISVYGCWDIRHDDTRSEYLFVPLDDFPRLRTPQRVVTWNPATGGEVALDYLPTFFADDLLAEVVRYAAGQGIDVIPHLGGPGHSTLLPRLVPELSALDDDGEPTGYGYCVSRPAARSALLAVIENLVRQHLEPAGVRLLHVAGDEYYPIRNVDPADRLRTVSPYCRCAGCRELTPGEQLVEYLVAVGTLLAEHGIGMVHWHDTLVRERVLDAYLDRAAAAGLPTPVIAWWKYNDPVPVPDAGRAPTWVTPTTGLFATLFAQDFGPNIETVLRRGHSAGAVGAFAYTMPNPADHANVACLADLAWNLEESGGSTGFRARWARWLCPDDAAAATHALSLASTVTASYPLMMYVLHHVLPYFSTSAAGVTTYPDDIVAATAITQPPLADVYRQARETLLDAVELMPAGRPVRFWGDPAESWARQAVRTADSLALLLDLLSAARSPATTGDDAAAELTRRGVELMRATARITPAYLRPATLREHWGFVREIGTALERLRASRAVSAEENWHAWII</sequence>
<comment type="catalytic activity">
    <reaction evidence="1">
        <text>Hydrolysis of terminal non-reducing N-acetyl-D-hexosamine residues in N-acetyl-beta-D-hexosaminides.</text>
        <dbReference type="EC" id="3.2.1.52"/>
    </reaction>
</comment>
<dbReference type="SUPFAM" id="SSF55545">
    <property type="entry name" value="beta-N-acetylhexosaminidase-like domain"/>
    <property type="match status" value="1"/>
</dbReference>
<dbReference type="InterPro" id="IPR017853">
    <property type="entry name" value="GH"/>
</dbReference>
<dbReference type="EC" id="3.2.1.52" evidence="3"/>
<evidence type="ECO:0000256" key="5">
    <source>
        <dbReference type="ARBA" id="ARBA00023295"/>
    </source>
</evidence>
<keyword evidence="9" id="KW-1185">Reference proteome</keyword>
<keyword evidence="5" id="KW-0326">Glycosidase</keyword>
<dbReference type="InterPro" id="IPR029018">
    <property type="entry name" value="Hex-like_dom2"/>
</dbReference>
<dbReference type="SUPFAM" id="SSF51445">
    <property type="entry name" value="(Trans)glycosidases"/>
    <property type="match status" value="1"/>
</dbReference>
<feature type="domain" description="Beta-hexosaminidase bacterial type N-terminal" evidence="7">
    <location>
        <begin position="5"/>
        <end position="117"/>
    </location>
</feature>
<evidence type="ECO:0000259" key="6">
    <source>
        <dbReference type="Pfam" id="PF00728"/>
    </source>
</evidence>
<evidence type="ECO:0000313" key="8">
    <source>
        <dbReference type="EMBL" id="TDE13533.1"/>
    </source>
</evidence>
<dbReference type="InParanoid" id="A0A4R5DRU4"/>
<dbReference type="InterPro" id="IPR015883">
    <property type="entry name" value="Glyco_hydro_20_cat"/>
</dbReference>
<dbReference type="PRINTS" id="PR00738">
    <property type="entry name" value="GLHYDRLASE20"/>
</dbReference>
<evidence type="ECO:0000256" key="3">
    <source>
        <dbReference type="ARBA" id="ARBA00012663"/>
    </source>
</evidence>
<dbReference type="AlphaFoldDB" id="A0A4R5DRU4"/>
<dbReference type="EMBL" id="SMKZ01000005">
    <property type="protein sequence ID" value="TDE13533.1"/>
    <property type="molecule type" value="Genomic_DNA"/>
</dbReference>
<comment type="caution">
    <text evidence="8">The sequence shown here is derived from an EMBL/GenBank/DDBJ whole genome shotgun (WGS) entry which is preliminary data.</text>
</comment>
<evidence type="ECO:0000256" key="4">
    <source>
        <dbReference type="ARBA" id="ARBA00022801"/>
    </source>
</evidence>
<dbReference type="InterPro" id="IPR015882">
    <property type="entry name" value="HEX_bac_N"/>
</dbReference>
<dbReference type="GO" id="GO:0005975">
    <property type="term" value="P:carbohydrate metabolic process"/>
    <property type="evidence" value="ECO:0007669"/>
    <property type="project" value="InterPro"/>
</dbReference>
<organism evidence="8 9">
    <name type="scientific">Jiangella asiatica</name>
    <dbReference type="NCBI Taxonomy" id="2530372"/>
    <lineage>
        <taxon>Bacteria</taxon>
        <taxon>Bacillati</taxon>
        <taxon>Actinomycetota</taxon>
        <taxon>Actinomycetes</taxon>
        <taxon>Jiangellales</taxon>
        <taxon>Jiangellaceae</taxon>
        <taxon>Jiangella</taxon>
    </lineage>
</organism>
<comment type="similarity">
    <text evidence="2">Belongs to the glycosyl hydrolase 20 family.</text>
</comment>
<dbReference type="Proteomes" id="UP000294739">
    <property type="component" value="Unassembled WGS sequence"/>
</dbReference>
<dbReference type="GO" id="GO:0030203">
    <property type="term" value="P:glycosaminoglycan metabolic process"/>
    <property type="evidence" value="ECO:0007669"/>
    <property type="project" value="TreeGrafter"/>
</dbReference>
<dbReference type="GO" id="GO:0004563">
    <property type="term" value="F:beta-N-acetylhexosaminidase activity"/>
    <property type="evidence" value="ECO:0007669"/>
    <property type="project" value="UniProtKB-EC"/>
</dbReference>
<dbReference type="PANTHER" id="PTHR22600">
    <property type="entry name" value="BETA-HEXOSAMINIDASE"/>
    <property type="match status" value="1"/>
</dbReference>
<dbReference type="OrthoDB" id="9763537at2"/>
<evidence type="ECO:0000256" key="1">
    <source>
        <dbReference type="ARBA" id="ARBA00001231"/>
    </source>
</evidence>
<protein>
    <recommendedName>
        <fullName evidence="3">beta-N-acetylhexosaminidase</fullName>
        <ecNumber evidence="3">3.2.1.52</ecNumber>
    </recommendedName>
</protein>
<dbReference type="InterPro" id="IPR025705">
    <property type="entry name" value="Beta_hexosaminidase_sua/sub"/>
</dbReference>
<proteinExistence type="inferred from homology"/>
<dbReference type="Pfam" id="PF00728">
    <property type="entry name" value="Glyco_hydro_20"/>
    <property type="match status" value="1"/>
</dbReference>
<evidence type="ECO:0000256" key="2">
    <source>
        <dbReference type="ARBA" id="ARBA00006285"/>
    </source>
</evidence>
<gene>
    <name evidence="8" type="ORF">E1269_05745</name>
</gene>
<dbReference type="GO" id="GO:0016020">
    <property type="term" value="C:membrane"/>
    <property type="evidence" value="ECO:0007669"/>
    <property type="project" value="TreeGrafter"/>
</dbReference>
<feature type="domain" description="Glycoside hydrolase family 20 catalytic" evidence="6">
    <location>
        <begin position="210"/>
        <end position="365"/>
    </location>
</feature>
<dbReference type="RefSeq" id="WP_131892289.1">
    <property type="nucleotide sequence ID" value="NZ_SMKZ01000005.1"/>
</dbReference>
<dbReference type="Pfam" id="PF02838">
    <property type="entry name" value="Glyco_hydro_20b"/>
    <property type="match status" value="1"/>
</dbReference>
<reference evidence="8 9" key="1">
    <citation type="submission" date="2019-03" db="EMBL/GenBank/DDBJ databases">
        <title>Draft genome sequences of novel Actinobacteria.</title>
        <authorList>
            <person name="Sahin N."/>
            <person name="Ay H."/>
            <person name="Saygin H."/>
        </authorList>
    </citation>
    <scope>NUCLEOTIDE SEQUENCE [LARGE SCALE GENOMIC DNA]</scope>
    <source>
        <strain evidence="8 9">5K138</strain>
    </source>
</reference>